<dbReference type="SUPFAM" id="SSF82185">
    <property type="entry name" value="Histone H3 K4-specific methyltransferase SET7/9 N-terminal domain"/>
    <property type="match status" value="1"/>
</dbReference>
<dbReference type="AlphaFoldDB" id="A0A3R9N4E2"/>
<proteinExistence type="predicted"/>
<accession>A0A3R9N4E2</accession>
<reference evidence="1 2" key="1">
    <citation type="submission" date="2018-12" db="EMBL/GenBank/DDBJ databases">
        <authorList>
            <person name="Feng G."/>
            <person name="Zhu H."/>
        </authorList>
    </citation>
    <scope>NUCLEOTIDE SEQUENCE [LARGE SCALE GENOMIC DNA]</scope>
    <source>
        <strain evidence="1 2">KCTC 12533</strain>
    </source>
</reference>
<evidence type="ECO:0008006" key="3">
    <source>
        <dbReference type="Google" id="ProtNLM"/>
    </source>
</evidence>
<sequence length="149" mass="17285">MALQHGPIGFWSRNRYHPSDTLRHGPWREYFDVAEQQIANRGRYRHGLPVGRWRYYTPAGMLERQERFLKRPAGQVVIAYYHPGGQLAKQGQARYQITAQSVRFFWFGEWKCYAPSGHALPSEYYRNGRKTTALVITPAGDSIAWPATQ</sequence>
<name>A0A3R9N4E2_9BACT</name>
<protein>
    <recommendedName>
        <fullName evidence="3">Toxin-antitoxin system YwqK family antitoxin</fullName>
    </recommendedName>
</protein>
<gene>
    <name evidence="1" type="ORF">EI291_12810</name>
</gene>
<dbReference type="EMBL" id="RWIT01000006">
    <property type="protein sequence ID" value="RSK47970.1"/>
    <property type="molecule type" value="Genomic_DNA"/>
</dbReference>
<keyword evidence="2" id="KW-1185">Reference proteome</keyword>
<dbReference type="Proteomes" id="UP000273500">
    <property type="component" value="Unassembled WGS sequence"/>
</dbReference>
<evidence type="ECO:0000313" key="2">
    <source>
        <dbReference type="Proteomes" id="UP000273500"/>
    </source>
</evidence>
<dbReference type="Gene3D" id="2.20.110.10">
    <property type="entry name" value="Histone H3 K4-specific methyltransferase SET7/9 N-terminal domain"/>
    <property type="match status" value="1"/>
</dbReference>
<organism evidence="1 2">
    <name type="scientific">Hymenobacter rigui</name>
    <dbReference type="NCBI Taxonomy" id="334424"/>
    <lineage>
        <taxon>Bacteria</taxon>
        <taxon>Pseudomonadati</taxon>
        <taxon>Bacteroidota</taxon>
        <taxon>Cytophagia</taxon>
        <taxon>Cytophagales</taxon>
        <taxon>Hymenobacteraceae</taxon>
        <taxon>Hymenobacter</taxon>
    </lineage>
</organism>
<comment type="caution">
    <text evidence="1">The sequence shown here is derived from an EMBL/GenBank/DDBJ whole genome shotgun (WGS) entry which is preliminary data.</text>
</comment>
<evidence type="ECO:0000313" key="1">
    <source>
        <dbReference type="EMBL" id="RSK47970.1"/>
    </source>
</evidence>